<organism evidence="1 2">
    <name type="scientific">Fusarium coffeatum</name>
    <dbReference type="NCBI Taxonomy" id="231269"/>
    <lineage>
        <taxon>Eukaryota</taxon>
        <taxon>Fungi</taxon>
        <taxon>Dikarya</taxon>
        <taxon>Ascomycota</taxon>
        <taxon>Pezizomycotina</taxon>
        <taxon>Sordariomycetes</taxon>
        <taxon>Hypocreomycetidae</taxon>
        <taxon>Hypocreales</taxon>
        <taxon>Nectriaceae</taxon>
        <taxon>Fusarium</taxon>
        <taxon>Fusarium incarnatum-equiseti species complex</taxon>
    </lineage>
</organism>
<comment type="caution">
    <text evidence="1">The sequence shown here is derived from an EMBL/GenBank/DDBJ whole genome shotgun (WGS) entry which is preliminary data.</text>
</comment>
<dbReference type="Proteomes" id="UP000253153">
    <property type="component" value="Unassembled WGS sequence"/>
</dbReference>
<sequence>MESQTDHLYHVLLTVIDYHKEPSGKQPSTYVINTCGSLNRAKNSSYRILPMLRYKVEDFAEFALHSGPRGSHKHGDRVLVYAKALSGRVFVVSILVTPNKLQLRMGCDGRIVLPSGTSSLQYVIQTTVDYSKHRAGTEQETQIEGIFVHREEALAAAQNILNPLDFADFRTPERLDGKWPHGEEVVSYAVSDKGLNIFVILTTTSDLERIYQS</sequence>
<name>A0A366SD31_9HYPO</name>
<accession>A0A366SD31</accession>
<reference evidence="1 2" key="1">
    <citation type="submission" date="2018-06" db="EMBL/GenBank/DDBJ databases">
        <title>Fusarium incarnatum-equiseti species complex species 28.</title>
        <authorList>
            <person name="Gardiner D.M."/>
        </authorList>
    </citation>
    <scope>NUCLEOTIDE SEQUENCE [LARGE SCALE GENOMIC DNA]</scope>
    <source>
        <strain evidence="1 2">FIESC_28</strain>
    </source>
</reference>
<dbReference type="RefSeq" id="XP_031021399.1">
    <property type="nucleotide sequence ID" value="XM_031154540.1"/>
</dbReference>
<proteinExistence type="predicted"/>
<keyword evidence="2" id="KW-1185">Reference proteome</keyword>
<dbReference type="GeneID" id="41989836"/>
<dbReference type="EMBL" id="QKXC01000009">
    <property type="protein sequence ID" value="RBR26808.1"/>
    <property type="molecule type" value="Genomic_DNA"/>
</dbReference>
<evidence type="ECO:0000313" key="1">
    <source>
        <dbReference type="EMBL" id="RBR26808.1"/>
    </source>
</evidence>
<protein>
    <submittedName>
        <fullName evidence="1">Uncharacterized protein</fullName>
    </submittedName>
</protein>
<dbReference type="AlphaFoldDB" id="A0A366SD31"/>
<evidence type="ECO:0000313" key="2">
    <source>
        <dbReference type="Proteomes" id="UP000253153"/>
    </source>
</evidence>
<gene>
    <name evidence="1" type="ORF">FIESC28_00389</name>
</gene>
<dbReference type="OrthoDB" id="3880401at2759"/>